<dbReference type="InterPro" id="IPR042035">
    <property type="entry name" value="DEAH_win-hel_dom"/>
</dbReference>
<dbReference type="EMBL" id="JAIWQS010000005">
    <property type="protein sequence ID" value="KAJ8765741.1"/>
    <property type="molecule type" value="Genomic_DNA"/>
</dbReference>
<evidence type="ECO:0000256" key="10">
    <source>
        <dbReference type="ARBA" id="ARBA00022771"/>
    </source>
</evidence>
<dbReference type="InterPro" id="IPR011709">
    <property type="entry name" value="DEAD-box_helicase_OB_fold"/>
</dbReference>
<dbReference type="InterPro" id="IPR017907">
    <property type="entry name" value="Znf_RING_CS"/>
</dbReference>
<dbReference type="Pfam" id="PF01485">
    <property type="entry name" value="IBR"/>
    <property type="match status" value="1"/>
</dbReference>
<dbReference type="InterPro" id="IPR027417">
    <property type="entry name" value="P-loop_NTPase"/>
</dbReference>
<dbReference type="EC" id="3.6.4.13" evidence="3"/>
<dbReference type="GO" id="GO:0016740">
    <property type="term" value="F:transferase activity"/>
    <property type="evidence" value="ECO:0007669"/>
    <property type="project" value="UniProtKB-KW"/>
</dbReference>
<keyword evidence="7" id="KW-0479">Metal-binding</keyword>
<feature type="domain" description="RING-type" evidence="19">
    <location>
        <begin position="1520"/>
        <end position="1562"/>
    </location>
</feature>
<evidence type="ECO:0000256" key="7">
    <source>
        <dbReference type="ARBA" id="ARBA00022723"/>
    </source>
</evidence>
<dbReference type="SMART" id="SM00847">
    <property type="entry name" value="HA2"/>
    <property type="match status" value="1"/>
</dbReference>
<feature type="domain" description="Helicase ATP-binding" evidence="20">
    <location>
        <begin position="274"/>
        <end position="438"/>
    </location>
</feature>
<keyword evidence="8" id="KW-0677">Repeat</keyword>
<dbReference type="PROSITE" id="PS00518">
    <property type="entry name" value="ZF_RING_1"/>
    <property type="match status" value="1"/>
</dbReference>
<evidence type="ECO:0000259" key="20">
    <source>
        <dbReference type="PROSITE" id="PS51192"/>
    </source>
</evidence>
<dbReference type="SMART" id="SM00490">
    <property type="entry name" value="HELICc"/>
    <property type="match status" value="1"/>
</dbReference>
<evidence type="ECO:0000256" key="18">
    <source>
        <dbReference type="PROSITE-ProRule" id="PRU00175"/>
    </source>
</evidence>
<dbReference type="CDD" id="cd22585">
    <property type="entry name" value="Rcat_RBR_DEAH12-like"/>
    <property type="match status" value="1"/>
</dbReference>
<evidence type="ECO:0000256" key="2">
    <source>
        <dbReference type="ARBA" id="ARBA00008792"/>
    </source>
</evidence>
<evidence type="ECO:0000256" key="1">
    <source>
        <dbReference type="ARBA" id="ARBA00004229"/>
    </source>
</evidence>
<dbReference type="CDD" id="cd20335">
    <property type="entry name" value="BRcat_RBR"/>
    <property type="match status" value="1"/>
</dbReference>
<evidence type="ECO:0000256" key="15">
    <source>
        <dbReference type="ARBA" id="ARBA00022840"/>
    </source>
</evidence>
<dbReference type="Pfam" id="PF24637">
    <property type="entry name" value="RRM_DEAH11"/>
    <property type="match status" value="1"/>
</dbReference>
<keyword evidence="24" id="KW-1185">Reference proteome</keyword>
<comment type="similarity">
    <text evidence="2">Belongs to the DEAD box helicase family. DEAH subfamily.</text>
</comment>
<dbReference type="CDD" id="cd18791">
    <property type="entry name" value="SF2_C_RHA"/>
    <property type="match status" value="1"/>
</dbReference>
<organism evidence="23 24">
    <name type="scientific">Erythroxylum novogranatense</name>
    <dbReference type="NCBI Taxonomy" id="1862640"/>
    <lineage>
        <taxon>Eukaryota</taxon>
        <taxon>Viridiplantae</taxon>
        <taxon>Streptophyta</taxon>
        <taxon>Embryophyta</taxon>
        <taxon>Tracheophyta</taxon>
        <taxon>Spermatophyta</taxon>
        <taxon>Magnoliopsida</taxon>
        <taxon>eudicotyledons</taxon>
        <taxon>Gunneridae</taxon>
        <taxon>Pentapetalae</taxon>
        <taxon>rosids</taxon>
        <taxon>fabids</taxon>
        <taxon>Malpighiales</taxon>
        <taxon>Erythroxylaceae</taxon>
        <taxon>Erythroxylum</taxon>
    </lineage>
</organism>
<reference evidence="23 24" key="1">
    <citation type="submission" date="2021-09" db="EMBL/GenBank/DDBJ databases">
        <title>Genomic insights and catalytic innovation underlie evolution of tropane alkaloids biosynthesis.</title>
        <authorList>
            <person name="Wang Y.-J."/>
            <person name="Tian T."/>
            <person name="Huang J.-P."/>
            <person name="Huang S.-X."/>
        </authorList>
    </citation>
    <scope>NUCLEOTIDE SEQUENCE [LARGE SCALE GENOMIC DNA]</scope>
    <source>
        <strain evidence="23">KIB-2018</strain>
        <tissue evidence="23">Leaf</tissue>
    </source>
</reference>
<dbReference type="Pfam" id="PF07717">
    <property type="entry name" value="OB_NTP_bind"/>
    <property type="match status" value="1"/>
</dbReference>
<dbReference type="GO" id="GO:0016787">
    <property type="term" value="F:hydrolase activity"/>
    <property type="evidence" value="ECO:0007669"/>
    <property type="project" value="UniProtKB-KW"/>
</dbReference>
<dbReference type="PROSITE" id="PS51192">
    <property type="entry name" value="HELICASE_ATP_BIND_1"/>
    <property type="match status" value="1"/>
</dbReference>
<dbReference type="InterPro" id="IPR056248">
    <property type="entry name" value="RBD_DEAH11/12"/>
</dbReference>
<evidence type="ECO:0000313" key="24">
    <source>
        <dbReference type="Proteomes" id="UP001159364"/>
    </source>
</evidence>
<feature type="domain" description="RING-type" evidence="22">
    <location>
        <begin position="1516"/>
        <end position="1724"/>
    </location>
</feature>
<dbReference type="Pfam" id="PF24638">
    <property type="entry name" value="KH_DEAH11_1st"/>
    <property type="match status" value="1"/>
</dbReference>
<dbReference type="Pfam" id="PF24475">
    <property type="entry name" value="RBD_DEAH11"/>
    <property type="match status" value="1"/>
</dbReference>
<evidence type="ECO:0000256" key="6">
    <source>
        <dbReference type="ARBA" id="ARBA00022679"/>
    </source>
</evidence>
<dbReference type="InterPro" id="IPR036612">
    <property type="entry name" value="KH_dom_type_1_sf"/>
</dbReference>
<keyword evidence="10 18" id="KW-0863">Zinc-finger</keyword>
<evidence type="ECO:0000256" key="17">
    <source>
        <dbReference type="ARBA" id="ARBA00047984"/>
    </source>
</evidence>
<dbReference type="PANTHER" id="PTHR18934:SF81">
    <property type="entry name" value="ATP-DEPENDENT RNA HELICASE DEAH11, CHLOROPLASTIC-RELATED"/>
    <property type="match status" value="1"/>
</dbReference>
<keyword evidence="11" id="KW-0833">Ubl conjugation pathway</keyword>
<dbReference type="InterPro" id="IPR001841">
    <property type="entry name" value="Znf_RING"/>
</dbReference>
<dbReference type="InterPro" id="IPR001650">
    <property type="entry name" value="Helicase_C-like"/>
</dbReference>
<evidence type="ECO:0000259" key="19">
    <source>
        <dbReference type="PROSITE" id="PS50089"/>
    </source>
</evidence>
<dbReference type="InterPro" id="IPR056244">
    <property type="entry name" value="RRM_DEAH11/12"/>
</dbReference>
<comment type="catalytic activity">
    <reaction evidence="17">
        <text>ATP + H2O = ADP + phosphate + H(+)</text>
        <dbReference type="Rhea" id="RHEA:13065"/>
        <dbReference type="ChEBI" id="CHEBI:15377"/>
        <dbReference type="ChEBI" id="CHEBI:15378"/>
        <dbReference type="ChEBI" id="CHEBI:30616"/>
        <dbReference type="ChEBI" id="CHEBI:43474"/>
        <dbReference type="ChEBI" id="CHEBI:456216"/>
        <dbReference type="EC" id="3.6.4.13"/>
    </reaction>
</comment>
<dbReference type="GO" id="GO:0003724">
    <property type="term" value="F:RNA helicase activity"/>
    <property type="evidence" value="ECO:0007669"/>
    <property type="project" value="UniProtKB-EC"/>
</dbReference>
<dbReference type="InterPro" id="IPR013083">
    <property type="entry name" value="Znf_RING/FYVE/PHD"/>
</dbReference>
<evidence type="ECO:0000259" key="22">
    <source>
        <dbReference type="PROSITE" id="PS51873"/>
    </source>
</evidence>
<keyword evidence="9" id="KW-0547">Nucleotide-binding</keyword>
<evidence type="ECO:0000256" key="11">
    <source>
        <dbReference type="ARBA" id="ARBA00022786"/>
    </source>
</evidence>
<dbReference type="CDD" id="cd17917">
    <property type="entry name" value="DEXHc_RHA-like"/>
    <property type="match status" value="1"/>
</dbReference>
<evidence type="ECO:0000256" key="4">
    <source>
        <dbReference type="ARBA" id="ARBA00022528"/>
    </source>
</evidence>
<dbReference type="Gene3D" id="3.40.50.300">
    <property type="entry name" value="P-loop containing nucleotide triphosphate hydrolases"/>
    <property type="match status" value="2"/>
</dbReference>
<comment type="caution">
    <text evidence="23">The sequence shown here is derived from an EMBL/GenBank/DDBJ whole genome shotgun (WGS) entry which is preliminary data.</text>
</comment>
<evidence type="ECO:0000259" key="21">
    <source>
        <dbReference type="PROSITE" id="PS51194"/>
    </source>
</evidence>
<dbReference type="SMART" id="SM00487">
    <property type="entry name" value="DEXDc"/>
    <property type="match status" value="1"/>
</dbReference>
<dbReference type="SUPFAM" id="SSF57850">
    <property type="entry name" value="RING/U-box"/>
    <property type="match status" value="3"/>
</dbReference>
<dbReference type="FunFam" id="1.20.120.1080:FF:000033">
    <property type="entry name" value="RBR-type E3 ubiquitin transferase"/>
    <property type="match status" value="1"/>
</dbReference>
<dbReference type="InterPro" id="IPR011545">
    <property type="entry name" value="DEAD/DEAH_box_helicase_dom"/>
</dbReference>
<dbReference type="FunFam" id="3.40.50.300:FF:001279">
    <property type="entry name" value="ATP-dependent RNA helicase DEAH12 chloroplastic"/>
    <property type="match status" value="1"/>
</dbReference>
<dbReference type="PROSITE" id="PS50089">
    <property type="entry name" value="ZF_RING_2"/>
    <property type="match status" value="1"/>
</dbReference>
<keyword evidence="16" id="KW-0809">Transit peptide</keyword>
<dbReference type="InterPro" id="IPR056247">
    <property type="entry name" value="KH_DEAH11/12_2nd"/>
</dbReference>
<evidence type="ECO:0000256" key="14">
    <source>
        <dbReference type="ARBA" id="ARBA00022833"/>
    </source>
</evidence>
<dbReference type="Gene3D" id="1.10.10.2130">
    <property type="entry name" value="DEAH helicase family, winged-helix domain"/>
    <property type="match status" value="1"/>
</dbReference>
<dbReference type="Pfam" id="PF24471">
    <property type="entry name" value="KH_DEAH11"/>
    <property type="match status" value="1"/>
</dbReference>
<accession>A0AAV8TFZ9</accession>
<comment type="subcellular location">
    <subcellularLocation>
        <location evidence="1">Plastid</location>
        <location evidence="1">Chloroplast</location>
    </subcellularLocation>
</comment>
<dbReference type="GO" id="GO:0005524">
    <property type="term" value="F:ATP binding"/>
    <property type="evidence" value="ECO:0007669"/>
    <property type="project" value="UniProtKB-KW"/>
</dbReference>
<keyword evidence="6" id="KW-0808">Transferase</keyword>
<dbReference type="PROSITE" id="PS51873">
    <property type="entry name" value="TRIAD"/>
    <property type="match status" value="1"/>
</dbReference>
<protein>
    <recommendedName>
        <fullName evidence="3">RNA helicase</fullName>
        <ecNumber evidence="3">3.6.4.13</ecNumber>
    </recommendedName>
</protein>
<evidence type="ECO:0000256" key="16">
    <source>
        <dbReference type="ARBA" id="ARBA00022946"/>
    </source>
</evidence>
<name>A0AAV8TFZ9_9ROSI</name>
<dbReference type="InterPro" id="IPR002867">
    <property type="entry name" value="IBR_dom"/>
</dbReference>
<dbReference type="InterPro" id="IPR007502">
    <property type="entry name" value="Helicase-assoc_dom"/>
</dbReference>
<evidence type="ECO:0000256" key="9">
    <source>
        <dbReference type="ARBA" id="ARBA00022741"/>
    </source>
</evidence>
<dbReference type="FunFam" id="1.10.10.2130:FF:000001">
    <property type="entry name" value="Pre-mRNA-splicing factor ATP-dependent RNA helicase"/>
    <property type="match status" value="1"/>
</dbReference>
<dbReference type="GO" id="GO:0003723">
    <property type="term" value="F:RNA binding"/>
    <property type="evidence" value="ECO:0007669"/>
    <property type="project" value="InterPro"/>
</dbReference>
<feature type="domain" description="Helicase C-terminal" evidence="21">
    <location>
        <begin position="468"/>
        <end position="631"/>
    </location>
</feature>
<dbReference type="InterPro" id="IPR044066">
    <property type="entry name" value="TRIAD_supradom"/>
</dbReference>
<evidence type="ECO:0000256" key="8">
    <source>
        <dbReference type="ARBA" id="ARBA00022737"/>
    </source>
</evidence>
<dbReference type="PANTHER" id="PTHR18934">
    <property type="entry name" value="ATP-DEPENDENT RNA HELICASE"/>
    <property type="match status" value="1"/>
</dbReference>
<dbReference type="InterPro" id="IPR056245">
    <property type="entry name" value="KH_DEAH11/12"/>
</dbReference>
<dbReference type="SUPFAM" id="SSF54791">
    <property type="entry name" value="Eukaryotic type KH-domain (KH-domain type I)"/>
    <property type="match status" value="1"/>
</dbReference>
<evidence type="ECO:0000256" key="3">
    <source>
        <dbReference type="ARBA" id="ARBA00012552"/>
    </source>
</evidence>
<dbReference type="Pfam" id="PF00271">
    <property type="entry name" value="Helicase_C"/>
    <property type="match status" value="1"/>
</dbReference>
<evidence type="ECO:0000313" key="23">
    <source>
        <dbReference type="EMBL" id="KAJ8765741.1"/>
    </source>
</evidence>
<dbReference type="Pfam" id="PF26200">
    <property type="entry name" value="Rcat_RNF216"/>
    <property type="match status" value="1"/>
</dbReference>
<dbReference type="InterPro" id="IPR002464">
    <property type="entry name" value="DNA/RNA_helicase_DEAH_CS"/>
</dbReference>
<keyword evidence="4" id="KW-0150">Chloroplast</keyword>
<evidence type="ECO:0000256" key="13">
    <source>
        <dbReference type="ARBA" id="ARBA00022806"/>
    </source>
</evidence>
<evidence type="ECO:0000256" key="5">
    <source>
        <dbReference type="ARBA" id="ARBA00022640"/>
    </source>
</evidence>
<dbReference type="SUPFAM" id="SSF52540">
    <property type="entry name" value="P-loop containing nucleoside triphosphate hydrolases"/>
    <property type="match status" value="1"/>
</dbReference>
<sequence length="1729" mass="195456">MKKNQFYQPTGRQFSPFDHFSCHRYQPIRQPPPPRTARSGLRRRYTIHLCFDSVSTHSHKKPDLESLILQCTPKPERVVFNSSSGCVLAWLYFQQWADVVSCVTRVWELRLSGVHSYTPEPKSNDIDPLERKELEQRLREVFIDYVNKVIEGEEVKRWELKLDHKVMEISRLAGSFKKLNLVKAAEMLDRKRGLEVERGMIKKRIMEFKSALRCILNHLRGAETENFEKEGEWRIPVFKFDDEVNWGRIHKLVLREISRLDEELPIYGQRQEILRIIEGEQAMVLIGETGSGKSTQLVQFLSDSGVAADGCIVCTQPRKIAATSLSNRVEEESRGCYGGNSVISYPTFSSSQNFDSRVIYMTDHCLLQHYINDRYLSRISCIIIDEAHERSLNTDLLLALLKDLLRERSCLRLVIMSATADANQLSNYYFGCTIFHMSGRKFAVDIVYAPCTTEGNATVAPYACEVVRVATEIHKTEEEGSILAFLTSQMEVEWACEKFQASSAVALPLHGKLSFEEQCHVFQNYPGKRKIIFATNLAETSVTIPGVRYVVDCGMAKESKFEPGTGMHVLEVGCISQSSAQQRAGRAGRTGPGKCYRLYSEQDYESMPLNQEPEIRRVHLGIAILRILALGINDIKGFDFVDAPSAESIDMTTRNLVQLGAITLNKGVYELTDEGRYLVKLGVEPRLGKLILGCFHHCLGREGLVLAAVMANASNMFCRVGSHDDKLKADCLKLQFCHQNGDLFTLLSVYKEWTSIPANMRNKWCWENKINAKSMWRCHDTVKELELCLEKELAVIIPSYWLWDPYKSTEHDKYLKMAILAAFAENVAMYSGSDQLGYEVALTGKHFLLHPSCSLLAFSEMPSWVVFGELLSVSNQYLVCVTSFEYESLSKLLPPPLFDASKMEMRKLQRKVMTGFGSTMLKRFCGKSNCNILSLLSHILTAFMDERINVEVNPQRNEILLFASSKAMDKVFSHVKEAVEYERKWLHDECMEKYLYHRTGGTPSMALFGGGAEIKHLELEKRYLTVDIFYSDLSTVNDKELLVLLHEHVSGGICAIQKSTSIGQEGNQTGKWGRITFLTPEAAQKAAELNEIEFNGSVLKVLPSQTTLVGDHKMSSFPAVRAKVYWPRRQSKGLAIVKCDNQDVCYMVCDFANLVIGGKNIHCEAGKKDSCSVVVKGFDKELSEDDILNVLKSATKRRIVDLFIVRGGEVENPPLHSCEEAILRELSKFIPRRYPNTSCCSVQVLPPDSKHAFMKALITFDGRLHLEAAEALENLEGKVLPGCLSWQKLKCKQLFHSSISCSASVYSAIRSQLNSLLASLRHIKGIDCSVDRNENGSYRVRITANATRKIALLRQPLEVLMKGQIVDSAGLTPTVLQHLFSVQGINLMKSIQRETGTYILFTRQNYTVRVFGSPDKVALAQQKLIQSLVNYHENQQLQIHLRGGNLPPYLMKELVMRFGPDLNGIKEMVPDLSECTLNTRRHVISIIGTREMKMKLEEIVHDFAQTIQSSAVLHENEASCPICFCKVEDSYQLENCQHLFCRSCLVEQFESAIKNLDSFPVCCTSGGCKAPILLADLKCLLSSDKLEELFRASLGSFVASSGGTYRFCPSPDCPSVYRVADPGTVGEPFVCEACNAETCTKCHFEYHPYVSCERYKQYKEDPDSSLEEWRQGKDNVRDCPVCGYTIEKAEGCNHIECKCGRHVCWVCLEHFNTSDDCYRHLRAVHLSIL</sequence>
<dbReference type="GO" id="GO:0008270">
    <property type="term" value="F:zinc ion binding"/>
    <property type="evidence" value="ECO:0007669"/>
    <property type="project" value="UniProtKB-KW"/>
</dbReference>
<dbReference type="FunFam" id="3.40.50.300:FF:002114">
    <property type="entry name" value="ATP-dependent RNA helicase DEAH12 chloroplastic"/>
    <property type="match status" value="1"/>
</dbReference>
<keyword evidence="13" id="KW-0347">Helicase</keyword>
<dbReference type="PROSITE" id="PS00028">
    <property type="entry name" value="ZINC_FINGER_C2H2_1"/>
    <property type="match status" value="1"/>
</dbReference>
<dbReference type="InterPro" id="IPR056246">
    <property type="entry name" value="KH_DEAH11/12_1st"/>
</dbReference>
<keyword evidence="12" id="KW-0378">Hydrolase</keyword>
<keyword evidence="15" id="KW-0067">ATP-binding</keyword>
<dbReference type="GO" id="GO:0009507">
    <property type="term" value="C:chloroplast"/>
    <property type="evidence" value="ECO:0007669"/>
    <property type="project" value="UniProtKB-SubCell"/>
</dbReference>
<gene>
    <name evidence="23" type="ORF">K2173_014863</name>
</gene>
<dbReference type="Gene3D" id="3.30.40.10">
    <property type="entry name" value="Zinc/RING finger domain, C3HC4 (zinc finger)"/>
    <property type="match status" value="1"/>
</dbReference>
<keyword evidence="5" id="KW-0934">Plastid</keyword>
<dbReference type="Proteomes" id="UP001159364">
    <property type="component" value="Linkage Group LG05"/>
</dbReference>
<keyword evidence="14" id="KW-0862">Zinc</keyword>
<dbReference type="PROSITE" id="PS00690">
    <property type="entry name" value="DEAH_ATP_HELICASE"/>
    <property type="match status" value="1"/>
</dbReference>
<proteinExistence type="inferred from homology"/>
<dbReference type="InterPro" id="IPR014001">
    <property type="entry name" value="Helicase_ATP-bd"/>
</dbReference>
<dbReference type="FunFam" id="1.20.120.1750:FF:000020">
    <property type="entry name" value="ATP-dependent RNA helicase DEAH12 chloroplastic"/>
    <property type="match status" value="1"/>
</dbReference>
<dbReference type="InterPro" id="IPR013087">
    <property type="entry name" value="Znf_C2H2_type"/>
</dbReference>
<dbReference type="PROSITE" id="PS51194">
    <property type="entry name" value="HELICASE_CTER"/>
    <property type="match status" value="1"/>
</dbReference>
<dbReference type="Pfam" id="PF00270">
    <property type="entry name" value="DEAD"/>
    <property type="match status" value="1"/>
</dbReference>
<dbReference type="Pfam" id="PF24641">
    <property type="entry name" value="KH_DEAH11_2nd"/>
    <property type="match status" value="1"/>
</dbReference>
<dbReference type="Gene3D" id="1.20.120.1750">
    <property type="match status" value="1"/>
</dbReference>
<evidence type="ECO:0000256" key="12">
    <source>
        <dbReference type="ARBA" id="ARBA00022801"/>
    </source>
</evidence>
<dbReference type="SMART" id="SM00647">
    <property type="entry name" value="IBR"/>
    <property type="match status" value="2"/>
</dbReference>